<dbReference type="AlphaFoldDB" id="A0A3T0EBR6"/>
<accession>A0A3T0EBR6</accession>
<evidence type="ECO:0000313" key="9">
    <source>
        <dbReference type="Proteomes" id="UP000286954"/>
    </source>
</evidence>
<keyword evidence="6" id="KW-0472">Membrane</keyword>
<evidence type="ECO:0000256" key="1">
    <source>
        <dbReference type="ARBA" id="ARBA00004162"/>
    </source>
</evidence>
<dbReference type="Proteomes" id="UP000286954">
    <property type="component" value="Chromosome"/>
</dbReference>
<evidence type="ECO:0000256" key="7">
    <source>
        <dbReference type="RuleBase" id="RU003879"/>
    </source>
</evidence>
<evidence type="ECO:0000256" key="6">
    <source>
        <dbReference type="ARBA" id="ARBA00023136"/>
    </source>
</evidence>
<comment type="similarity">
    <text evidence="2 7">Belongs to the ExbD/TolR family.</text>
</comment>
<dbReference type="GO" id="GO:0022857">
    <property type="term" value="F:transmembrane transporter activity"/>
    <property type="evidence" value="ECO:0007669"/>
    <property type="project" value="InterPro"/>
</dbReference>
<keyword evidence="7" id="KW-0653">Protein transport</keyword>
<dbReference type="GO" id="GO:0005886">
    <property type="term" value="C:plasma membrane"/>
    <property type="evidence" value="ECO:0007669"/>
    <property type="project" value="UniProtKB-SubCell"/>
</dbReference>
<evidence type="ECO:0000256" key="4">
    <source>
        <dbReference type="ARBA" id="ARBA00022692"/>
    </source>
</evidence>
<gene>
    <name evidence="8" type="ORF">X907_1905</name>
</gene>
<dbReference type="Gene3D" id="3.30.420.270">
    <property type="match status" value="1"/>
</dbReference>
<dbReference type="Pfam" id="PF02472">
    <property type="entry name" value="ExbD"/>
    <property type="match status" value="1"/>
</dbReference>
<keyword evidence="5" id="KW-1133">Transmembrane helix</keyword>
<keyword evidence="4 7" id="KW-0812">Transmembrane</keyword>
<keyword evidence="9" id="KW-1185">Reference proteome</keyword>
<sequence length="136" mass="14272">MIRLNETASGAGEEGSSPPLAPMVDVLFLLLVFLMLTANAAPLAAGIATPHSDIARAMTADPAVLEVQEAGWRFEAQRLEDDGALRAALTTVRANDPERPLVIAIDAAAPAQRLLDALDIASSAGFEGAEISVRRR</sequence>
<dbReference type="EMBL" id="CP018911">
    <property type="protein sequence ID" value="AZU04428.1"/>
    <property type="molecule type" value="Genomic_DNA"/>
</dbReference>
<keyword evidence="3" id="KW-1003">Cell membrane</keyword>
<evidence type="ECO:0000256" key="5">
    <source>
        <dbReference type="ARBA" id="ARBA00022989"/>
    </source>
</evidence>
<evidence type="ECO:0000313" key="8">
    <source>
        <dbReference type="EMBL" id="AZU04428.1"/>
    </source>
</evidence>
<reference evidence="8 9" key="1">
    <citation type="submission" date="2016-12" db="EMBL/GenBank/DDBJ databases">
        <title>The genome of dimorphic prosthecate Glycocaulis alkaliphilus 6b-8t, isolated from crude oil dictates its adaptability in petroleum environments.</title>
        <authorList>
            <person name="Wu X.-L."/>
            <person name="Geng S."/>
        </authorList>
    </citation>
    <scope>NUCLEOTIDE SEQUENCE [LARGE SCALE GENOMIC DNA]</scope>
    <source>
        <strain evidence="8 9">6B-8</strain>
    </source>
</reference>
<protein>
    <submittedName>
        <fullName evidence="8">Biopolymer transport protein ExbD1</fullName>
    </submittedName>
</protein>
<dbReference type="InterPro" id="IPR003400">
    <property type="entry name" value="ExbD"/>
</dbReference>
<name>A0A3T0EBR6_9PROT</name>
<evidence type="ECO:0000256" key="3">
    <source>
        <dbReference type="ARBA" id="ARBA00022475"/>
    </source>
</evidence>
<dbReference type="KEGG" id="gak:X907_1905"/>
<organism evidence="8 9">
    <name type="scientific">Glycocaulis alkaliphilus</name>
    <dbReference type="NCBI Taxonomy" id="1434191"/>
    <lineage>
        <taxon>Bacteria</taxon>
        <taxon>Pseudomonadati</taxon>
        <taxon>Pseudomonadota</taxon>
        <taxon>Alphaproteobacteria</taxon>
        <taxon>Maricaulales</taxon>
        <taxon>Maricaulaceae</taxon>
        <taxon>Glycocaulis</taxon>
    </lineage>
</organism>
<dbReference type="GO" id="GO:0015031">
    <property type="term" value="P:protein transport"/>
    <property type="evidence" value="ECO:0007669"/>
    <property type="project" value="UniProtKB-KW"/>
</dbReference>
<dbReference type="RefSeq" id="WP_170175518.1">
    <property type="nucleotide sequence ID" value="NZ_BMFB01000003.1"/>
</dbReference>
<proteinExistence type="inferred from homology"/>
<dbReference type="PANTHER" id="PTHR30558">
    <property type="entry name" value="EXBD MEMBRANE COMPONENT OF PMF-DRIVEN MACROMOLECULE IMPORT SYSTEM"/>
    <property type="match status" value="1"/>
</dbReference>
<evidence type="ECO:0000256" key="2">
    <source>
        <dbReference type="ARBA" id="ARBA00005811"/>
    </source>
</evidence>
<keyword evidence="7" id="KW-0813">Transport</keyword>
<comment type="subcellular location">
    <subcellularLocation>
        <location evidence="1">Cell membrane</location>
        <topology evidence="1">Single-pass membrane protein</topology>
    </subcellularLocation>
    <subcellularLocation>
        <location evidence="7">Cell membrane</location>
        <topology evidence="7">Single-pass type II membrane protein</topology>
    </subcellularLocation>
</comment>